<sequence>DMTTDNNLLGSGDQEAQLEEALKVVRREAFEMKRWLDRERLIDALKHAQTMLGELKTNTLSPKFYYRLYIDSTNELQHLESFLTDLAQRGKCPLELYENVQYAQSIVPRLYLMITIGVVHMKAGMVNKSEILHDLVEMCRGVQHPLRGLFLRNYLVSTTRNLLPDDVDLKRAEDGSAVDAIHFFLSNFGEMNKLWVRMQHQGPSREKEKRERERMELRILVGTNMVRLSQLEHLDVNTYLERVLPGVLEQVVSCHDPISQEYLMECVIQVFPDEFHLASLREFLSACKELDEEVNMKNVLSCVMERVQTLAASHKQTQLFSLFADTAHSLISSREMPTEDIISLHHSLATLAFKCYLDQVEYASTVYDSLLRILNEKGIAEQSSITPIGRELIKVLDNATQAYGHVGKIVQLKSFEPLMNLLDIRARCRVSASILEGMVERELWLKNEEELNGLEVLVNPLVDDDSFKLTKEDIDGEDFQDEQNTLGKAINLIRFERDDPDGQFLLLSRVRKLVGRGGSHRIPFTLPPLLFSIFRLAGLYNEKKADVENWDAKMRKVMLFAMNCIKKLHEIEGKADIPLRLYIEAALVTDSIPFEDSPSIVYEFLSKSLSIVEEEMADSRSRLSSLFTLTSSIETTRSLPMEDVVKLANHIALISSNLFKKADQVRALCCCASLFWSSRCKGEDGEGIEIRDGEKVHSVLTRALKIGAQCMEPVVQVELLIDIVTVMYAFYSSGCTQITEDAIVEVVGRVRDSKAQLEKSVESERMDRLLSRSLEKMEGSLAGRLRL</sequence>
<gene>
    <name evidence="6" type="ORF">PFISCL1PPCAC_6052</name>
</gene>
<reference evidence="6" key="1">
    <citation type="submission" date="2023-10" db="EMBL/GenBank/DDBJ databases">
        <title>Genome assembly of Pristionchus species.</title>
        <authorList>
            <person name="Yoshida K."/>
            <person name="Sommer R.J."/>
        </authorList>
    </citation>
    <scope>NUCLEOTIDE SEQUENCE</scope>
    <source>
        <strain evidence="6">RS5133</strain>
    </source>
</reference>
<keyword evidence="4" id="KW-0653">Protein transport</keyword>
<dbReference type="Proteomes" id="UP001432322">
    <property type="component" value="Unassembled WGS sequence"/>
</dbReference>
<dbReference type="PANTHER" id="PTHR11099">
    <property type="entry name" value="VACUOLAR SORTING PROTEIN 35"/>
    <property type="match status" value="1"/>
</dbReference>
<evidence type="ECO:0000313" key="7">
    <source>
        <dbReference type="Proteomes" id="UP001432322"/>
    </source>
</evidence>
<dbReference type="PANTHER" id="PTHR11099:SF0">
    <property type="entry name" value="VACUOLAR PROTEIN SORTING-ASSOCIATED PROTEIN 35"/>
    <property type="match status" value="1"/>
</dbReference>
<feature type="non-terminal residue" evidence="6">
    <location>
        <position position="1"/>
    </location>
</feature>
<evidence type="ECO:0000256" key="3">
    <source>
        <dbReference type="ARBA" id="ARBA00022448"/>
    </source>
</evidence>
<keyword evidence="3" id="KW-0813">Transport</keyword>
<evidence type="ECO:0000256" key="5">
    <source>
        <dbReference type="ARBA" id="ARBA00023136"/>
    </source>
</evidence>
<evidence type="ECO:0000256" key="4">
    <source>
        <dbReference type="ARBA" id="ARBA00022927"/>
    </source>
</evidence>
<keyword evidence="5" id="KW-0472">Membrane</keyword>
<proteinExistence type="inferred from homology"/>
<organism evidence="6 7">
    <name type="scientific">Pristionchus fissidentatus</name>
    <dbReference type="NCBI Taxonomy" id="1538716"/>
    <lineage>
        <taxon>Eukaryota</taxon>
        <taxon>Metazoa</taxon>
        <taxon>Ecdysozoa</taxon>
        <taxon>Nematoda</taxon>
        <taxon>Chromadorea</taxon>
        <taxon>Rhabditida</taxon>
        <taxon>Rhabditina</taxon>
        <taxon>Diplogasteromorpha</taxon>
        <taxon>Diplogasteroidea</taxon>
        <taxon>Neodiplogasteridae</taxon>
        <taxon>Pristionchus</taxon>
    </lineage>
</organism>
<evidence type="ECO:0000256" key="1">
    <source>
        <dbReference type="ARBA" id="ARBA00004170"/>
    </source>
</evidence>
<evidence type="ECO:0000256" key="2">
    <source>
        <dbReference type="ARBA" id="ARBA00006536"/>
    </source>
</evidence>
<dbReference type="GO" id="GO:0030906">
    <property type="term" value="C:retromer, cargo-selective complex"/>
    <property type="evidence" value="ECO:0007669"/>
    <property type="project" value="InterPro"/>
</dbReference>
<evidence type="ECO:0008006" key="8">
    <source>
        <dbReference type="Google" id="ProtNLM"/>
    </source>
</evidence>
<evidence type="ECO:0000313" key="6">
    <source>
        <dbReference type="EMBL" id="GMT14755.1"/>
    </source>
</evidence>
<dbReference type="Gene3D" id="1.25.40.660">
    <property type="entry name" value="Vacuolar protein sorting-associated protein 35, helical subcomplex Vps35-C"/>
    <property type="match status" value="1"/>
</dbReference>
<dbReference type="PIRSF" id="PIRSF009375">
    <property type="entry name" value="Retromer_Vps35"/>
    <property type="match status" value="1"/>
</dbReference>
<comment type="similarity">
    <text evidence="2">Belongs to the VPS35 family.</text>
</comment>
<dbReference type="Pfam" id="PF03635">
    <property type="entry name" value="Vps35"/>
    <property type="match status" value="1"/>
</dbReference>
<comment type="subcellular location">
    <subcellularLocation>
        <location evidence="1">Membrane</location>
        <topology evidence="1">Peripheral membrane protein</topology>
    </subcellularLocation>
</comment>
<dbReference type="GO" id="GO:0005770">
    <property type="term" value="C:late endosome"/>
    <property type="evidence" value="ECO:0007669"/>
    <property type="project" value="TreeGrafter"/>
</dbReference>
<dbReference type="EMBL" id="BTSY01000002">
    <property type="protein sequence ID" value="GMT14755.1"/>
    <property type="molecule type" value="Genomic_DNA"/>
</dbReference>
<comment type="caution">
    <text evidence="6">The sequence shown here is derived from an EMBL/GenBank/DDBJ whole genome shotgun (WGS) entry which is preliminary data.</text>
</comment>
<dbReference type="GO" id="GO:0005829">
    <property type="term" value="C:cytosol"/>
    <property type="evidence" value="ECO:0007669"/>
    <property type="project" value="GOC"/>
</dbReference>
<dbReference type="GO" id="GO:0006886">
    <property type="term" value="P:intracellular protein transport"/>
    <property type="evidence" value="ECO:0007669"/>
    <property type="project" value="TreeGrafter"/>
</dbReference>
<protein>
    <recommendedName>
        <fullName evidence="8">Vacuolar protein sorting-associated protein 35</fullName>
    </recommendedName>
</protein>
<dbReference type="InterPro" id="IPR042491">
    <property type="entry name" value="Vps35_C"/>
</dbReference>
<dbReference type="AlphaFoldDB" id="A0AAV5V899"/>
<dbReference type="InterPro" id="IPR005378">
    <property type="entry name" value="Vps35"/>
</dbReference>
<dbReference type="GO" id="GO:0042147">
    <property type="term" value="P:retrograde transport, endosome to Golgi"/>
    <property type="evidence" value="ECO:0007669"/>
    <property type="project" value="InterPro"/>
</dbReference>
<accession>A0AAV5V899</accession>
<name>A0AAV5V899_9BILA</name>
<keyword evidence="7" id="KW-1185">Reference proteome</keyword>